<evidence type="ECO:0000313" key="3">
    <source>
        <dbReference type="Proteomes" id="UP000004699"/>
    </source>
</evidence>
<proteinExistence type="predicted"/>
<feature type="transmembrane region" description="Helical" evidence="1">
    <location>
        <begin position="85"/>
        <end position="108"/>
    </location>
</feature>
<dbReference type="AlphaFoldDB" id="B8KSL2"/>
<dbReference type="HOGENOM" id="CLU_2180632_0_0_6"/>
<evidence type="ECO:0000256" key="1">
    <source>
        <dbReference type="SAM" id="Phobius"/>
    </source>
</evidence>
<keyword evidence="3" id="KW-1185">Reference proteome</keyword>
<keyword evidence="1" id="KW-0472">Membrane</keyword>
<sequence>MSPRIPLFSALWCIGYAIALGVERPLFYYYPLEGQWTLTLATDAAGPVMPWYGLLASAALFAVLSTVLLEGFIRFRQTLALSNGLLLSLALIPVIAMVATAALMLFYLL</sequence>
<dbReference type="STRING" id="565045.NOR51B_2920"/>
<protein>
    <submittedName>
        <fullName evidence="2">Uncharacterized protein</fullName>
    </submittedName>
</protein>
<gene>
    <name evidence="2" type="ORF">NOR51B_2920</name>
</gene>
<keyword evidence="1" id="KW-0812">Transmembrane</keyword>
<organism evidence="2 3">
    <name type="scientific">Luminiphilus syltensis NOR5-1B</name>
    <dbReference type="NCBI Taxonomy" id="565045"/>
    <lineage>
        <taxon>Bacteria</taxon>
        <taxon>Pseudomonadati</taxon>
        <taxon>Pseudomonadota</taxon>
        <taxon>Gammaproteobacteria</taxon>
        <taxon>Cellvibrionales</taxon>
        <taxon>Halieaceae</taxon>
        <taxon>Luminiphilus</taxon>
    </lineage>
</organism>
<name>B8KSL2_9GAMM</name>
<reference evidence="3" key="1">
    <citation type="journal article" date="2013" name="BMC Microbiol.">
        <title>Taxonomy and evolution of bacteriochlorophyll a-containing members of the OM60/NOR5 clade of marine gammaproteobacteria: description of Luminiphilus syltensis gen. nov., sp. nov., reclassification of Haliea rubra as Pseudohaliea rubra gen. nov., comb. nov., and emendation of Chromatocurvus halotolerans.</title>
        <authorList>
            <person name="Spring S."/>
            <person name="Riedel T."/>
            <person name="Sproer C."/>
            <person name="Yan S."/>
            <person name="Harder J."/>
            <person name="Fuchs B.M."/>
        </authorList>
    </citation>
    <scope>NUCLEOTIDE SEQUENCE [LARGE SCALE GENOMIC DNA]</scope>
    <source>
        <strain evidence="3">NOR51-B</strain>
    </source>
</reference>
<dbReference type="RefSeq" id="WP_009021708.1">
    <property type="nucleotide sequence ID" value="NZ_DS999411.1"/>
</dbReference>
<feature type="transmembrane region" description="Helical" evidence="1">
    <location>
        <begin position="51"/>
        <end position="73"/>
    </location>
</feature>
<dbReference type="Proteomes" id="UP000004699">
    <property type="component" value="Unassembled WGS sequence"/>
</dbReference>
<accession>B8KSL2</accession>
<dbReference type="EMBL" id="DS999411">
    <property type="protein sequence ID" value="EED36967.1"/>
    <property type="molecule type" value="Genomic_DNA"/>
</dbReference>
<evidence type="ECO:0000313" key="2">
    <source>
        <dbReference type="EMBL" id="EED36967.1"/>
    </source>
</evidence>
<keyword evidence="1" id="KW-1133">Transmembrane helix</keyword>